<gene>
    <name evidence="3" type="primary">LOC113216116</name>
</gene>
<keyword evidence="2" id="KW-1185">Reference proteome</keyword>
<dbReference type="PROSITE" id="PS50053">
    <property type="entry name" value="UBIQUITIN_2"/>
    <property type="match status" value="2"/>
</dbReference>
<sequence>MYLRPLRDHLDQRVLEKDADDAVVRTRWHLDATPRVPDEDEPADDLAAATWGHGLFLEGQVPLAVTTPDGCKIIEHDPSDPLDILKYKVEESFGIPFELQTVRGSGGRIPVKGAKVAKLFPNIGRLFPRAYVCTEQHRSGPNLWFYVQLVEQSRNHGRPFFLEAKSSDTVASVWRRVRRRLRLNHPEWLYELQQDGAPMEKSRTLQDLGVACLSTLTVAERGCVELTVTVRLSGPAERDPVVVTVRADPSDRGQEVRRRIKAKLKVSKDRRELELLLSPHRQRQRGVVLRRYHLFGLYLDEGRLVDEHAPLAESGLPSRGCAELVLRHRGDIQVPVRTDAGCLLVWTSLDDRVTDVLKKVLDLHPFEGRFYQLRLGGVVLEPEVSLRRAGVDASSVLTHEKCDKLDLRVSSVYYHLGLRFSPFAECSDEYVVSCAPSDTVEELKRVIIEKVLFSGDVEKVKLGHDGKLLANERTLWEYGVRSGSKVHILDCRTVNEYAVGANSWRPSVSELLDDVLGKRKVCSACTRAPCACIWVHKVMDELLVAETESMVVEHEMADIDDILPGLTVGEIVPGFREAGALPTMSVVHFACDQDRSNSDFEFEIFIDEERWRKIGMAASTTAWDQQAADGDHQQVATRWRRDRPSADLHLQAPLPVKIVGFFVIIISSWVESLVKWLSVPVVGRHPCL</sequence>
<dbReference type="Proteomes" id="UP000504606">
    <property type="component" value="Unplaced"/>
</dbReference>
<name>A0A9C6XCG6_FRAOC</name>
<dbReference type="RefSeq" id="XP_052132814.1">
    <property type="nucleotide sequence ID" value="XM_052276854.1"/>
</dbReference>
<dbReference type="AlphaFoldDB" id="A0A9C6XCG6"/>
<dbReference type="InterPro" id="IPR029071">
    <property type="entry name" value="Ubiquitin-like_domsf"/>
</dbReference>
<dbReference type="Pfam" id="PF00240">
    <property type="entry name" value="ubiquitin"/>
    <property type="match status" value="1"/>
</dbReference>
<reference evidence="3" key="1">
    <citation type="submission" date="2025-08" db="UniProtKB">
        <authorList>
            <consortium name="RefSeq"/>
        </authorList>
    </citation>
    <scope>IDENTIFICATION</scope>
    <source>
        <tissue evidence="3">Whole organism</tissue>
    </source>
</reference>
<evidence type="ECO:0000259" key="1">
    <source>
        <dbReference type="PROSITE" id="PS50053"/>
    </source>
</evidence>
<dbReference type="SUPFAM" id="SSF54236">
    <property type="entry name" value="Ubiquitin-like"/>
    <property type="match status" value="1"/>
</dbReference>
<dbReference type="CDD" id="cd17039">
    <property type="entry name" value="Ubl_ubiquitin_like"/>
    <property type="match status" value="1"/>
</dbReference>
<dbReference type="GeneID" id="113216116"/>
<evidence type="ECO:0000313" key="3">
    <source>
        <dbReference type="RefSeq" id="XP_052132814.1"/>
    </source>
</evidence>
<protein>
    <submittedName>
        <fullName evidence="3">Uncharacterized protein LOC113216116</fullName>
    </submittedName>
</protein>
<organism evidence="2 3">
    <name type="scientific">Frankliniella occidentalis</name>
    <name type="common">Western flower thrips</name>
    <name type="synonym">Euthrips occidentalis</name>
    <dbReference type="NCBI Taxonomy" id="133901"/>
    <lineage>
        <taxon>Eukaryota</taxon>
        <taxon>Metazoa</taxon>
        <taxon>Ecdysozoa</taxon>
        <taxon>Arthropoda</taxon>
        <taxon>Hexapoda</taxon>
        <taxon>Insecta</taxon>
        <taxon>Pterygota</taxon>
        <taxon>Neoptera</taxon>
        <taxon>Paraneoptera</taxon>
        <taxon>Thysanoptera</taxon>
        <taxon>Terebrantia</taxon>
        <taxon>Thripoidea</taxon>
        <taxon>Thripidae</taxon>
        <taxon>Frankliniella</taxon>
    </lineage>
</organism>
<dbReference type="Gene3D" id="3.10.20.90">
    <property type="entry name" value="Phosphatidylinositol 3-kinase Catalytic Subunit, Chain A, domain 1"/>
    <property type="match status" value="1"/>
</dbReference>
<dbReference type="InterPro" id="IPR000626">
    <property type="entry name" value="Ubiquitin-like_dom"/>
</dbReference>
<feature type="domain" description="Ubiquitin-like" evidence="1">
    <location>
        <begin position="147"/>
        <end position="221"/>
    </location>
</feature>
<proteinExistence type="predicted"/>
<evidence type="ECO:0000313" key="2">
    <source>
        <dbReference type="Proteomes" id="UP000504606"/>
    </source>
</evidence>
<accession>A0A9C6XCG6</accession>
<feature type="domain" description="Ubiquitin-like" evidence="1">
    <location>
        <begin position="416"/>
        <end position="489"/>
    </location>
</feature>
<dbReference type="KEGG" id="foc:113216116"/>